<proteinExistence type="predicted"/>
<evidence type="ECO:0000313" key="2">
    <source>
        <dbReference type="EMBL" id="AQK93581.1"/>
    </source>
</evidence>
<feature type="compositionally biased region" description="Basic and acidic residues" evidence="1">
    <location>
        <begin position="21"/>
        <end position="43"/>
    </location>
</feature>
<dbReference type="STRING" id="4577.A0A1D6FPM8"/>
<gene>
    <name evidence="2" type="ORF">ZEAMMB73_Zm00001d010176</name>
</gene>
<reference evidence="2" key="1">
    <citation type="submission" date="2015-12" db="EMBL/GenBank/DDBJ databases">
        <title>Update maize B73 reference genome by single molecule sequencing technologies.</title>
        <authorList>
            <consortium name="Maize Genome Sequencing Project"/>
            <person name="Ware D."/>
        </authorList>
    </citation>
    <scope>NUCLEOTIDE SEQUENCE</scope>
    <source>
        <tissue evidence="2">Seedling</tissue>
    </source>
</reference>
<protein>
    <submittedName>
        <fullName evidence="2">Uncharacterized protein</fullName>
    </submittedName>
</protein>
<accession>A0A1D6FPM8</accession>
<dbReference type="InParanoid" id="A0A1D6FPM8"/>
<dbReference type="eggNOG" id="KOG0118">
    <property type="taxonomic scope" value="Eukaryota"/>
</dbReference>
<dbReference type="EMBL" id="CM000784">
    <property type="protein sequence ID" value="AQK93581.1"/>
    <property type="molecule type" value="Genomic_DNA"/>
</dbReference>
<name>A0A1D6FPM8_MAIZE</name>
<dbReference type="AlphaFoldDB" id="A0A1D6FPM8"/>
<feature type="region of interest" description="Disordered" evidence="1">
    <location>
        <begin position="21"/>
        <end position="68"/>
    </location>
</feature>
<sequence length="114" mass="12740">MDGKMLLGRKIAVVFVEENRKKPSDMRAREKISGRGRSYDGRLRSRSPGLYDSPRVDHGPKAEATRQHFSESTIQGYLNVYYVGIPKSLMSEVSCEPMNLDVGRADQCAGAYVV</sequence>
<evidence type="ECO:0000256" key="1">
    <source>
        <dbReference type="SAM" id="MobiDB-lite"/>
    </source>
</evidence>
<organism evidence="2">
    <name type="scientific">Zea mays</name>
    <name type="common">Maize</name>
    <dbReference type="NCBI Taxonomy" id="4577"/>
    <lineage>
        <taxon>Eukaryota</taxon>
        <taxon>Viridiplantae</taxon>
        <taxon>Streptophyta</taxon>
        <taxon>Embryophyta</taxon>
        <taxon>Tracheophyta</taxon>
        <taxon>Spermatophyta</taxon>
        <taxon>Magnoliopsida</taxon>
        <taxon>Liliopsida</taxon>
        <taxon>Poales</taxon>
        <taxon>Poaceae</taxon>
        <taxon>PACMAD clade</taxon>
        <taxon>Panicoideae</taxon>
        <taxon>Andropogonodae</taxon>
        <taxon>Andropogoneae</taxon>
        <taxon>Tripsacinae</taxon>
        <taxon>Zea</taxon>
    </lineage>
</organism>
<feature type="compositionally biased region" description="Basic and acidic residues" evidence="1">
    <location>
        <begin position="54"/>
        <end position="68"/>
    </location>
</feature>
<dbReference type="PaxDb" id="4577-GRMZM2G152836_P02"/>